<accession>A0A382ZF16</accession>
<sequence>MRQLLFIFCLVLLVSCSNEVPSDKLVYRNGLIYEINSTIPFTGSFVGYHDNGQISSKGNYKDGKLDGLVEEFYLPSGLLWNRKNYKDGKLDGLVEYFSPYGILNGIEEYKDEKRIK</sequence>
<dbReference type="Gene3D" id="2.20.110.10">
    <property type="entry name" value="Histone H3 K4-specific methyltransferase SET7/9 N-terminal domain"/>
    <property type="match status" value="1"/>
</dbReference>
<dbReference type="AlphaFoldDB" id="A0A382ZF16"/>
<reference evidence="1" key="1">
    <citation type="submission" date="2018-05" db="EMBL/GenBank/DDBJ databases">
        <authorList>
            <person name="Lanie J.A."/>
            <person name="Ng W.-L."/>
            <person name="Kazmierczak K.M."/>
            <person name="Andrzejewski T.M."/>
            <person name="Davidsen T.M."/>
            <person name="Wayne K.J."/>
            <person name="Tettelin H."/>
            <person name="Glass J.I."/>
            <person name="Rusch D."/>
            <person name="Podicherti R."/>
            <person name="Tsui H.-C.T."/>
            <person name="Winkler M.E."/>
        </authorList>
    </citation>
    <scope>NUCLEOTIDE SEQUENCE</scope>
</reference>
<proteinExistence type="predicted"/>
<protein>
    <submittedName>
        <fullName evidence="1">Uncharacterized protein</fullName>
    </submittedName>
</protein>
<gene>
    <name evidence="1" type="ORF">METZ01_LOCUS446132</name>
</gene>
<evidence type="ECO:0000313" key="1">
    <source>
        <dbReference type="EMBL" id="SVD93278.1"/>
    </source>
</evidence>
<dbReference type="PROSITE" id="PS51257">
    <property type="entry name" value="PROKAR_LIPOPROTEIN"/>
    <property type="match status" value="1"/>
</dbReference>
<dbReference type="EMBL" id="UINC01182841">
    <property type="protein sequence ID" value="SVD93278.1"/>
    <property type="molecule type" value="Genomic_DNA"/>
</dbReference>
<dbReference type="SUPFAM" id="SSF82185">
    <property type="entry name" value="Histone H3 K4-specific methyltransferase SET7/9 N-terminal domain"/>
    <property type="match status" value="1"/>
</dbReference>
<name>A0A382ZF16_9ZZZZ</name>
<organism evidence="1">
    <name type="scientific">marine metagenome</name>
    <dbReference type="NCBI Taxonomy" id="408172"/>
    <lineage>
        <taxon>unclassified sequences</taxon>
        <taxon>metagenomes</taxon>
        <taxon>ecological metagenomes</taxon>
    </lineage>
</organism>